<dbReference type="RefSeq" id="WP_215434946.1">
    <property type="nucleotide sequence ID" value="NZ_AP025943.1"/>
</dbReference>
<organism evidence="3 4">
    <name type="scientific">Akkermansia biwaensis</name>
    <dbReference type="NCBI Taxonomy" id="2946555"/>
    <lineage>
        <taxon>Bacteria</taxon>
        <taxon>Pseudomonadati</taxon>
        <taxon>Verrucomicrobiota</taxon>
        <taxon>Verrucomicrobiia</taxon>
        <taxon>Verrucomicrobiales</taxon>
        <taxon>Akkermansiaceae</taxon>
        <taxon>Akkermansia</taxon>
    </lineage>
</organism>
<dbReference type="EMBL" id="AP025943">
    <property type="protein sequence ID" value="BDL42608.1"/>
    <property type="molecule type" value="Genomic_DNA"/>
</dbReference>
<protein>
    <recommendedName>
        <fullName evidence="5">Lipoprotein</fullName>
    </recommendedName>
</protein>
<feature type="region of interest" description="Disordered" evidence="1">
    <location>
        <begin position="535"/>
        <end position="557"/>
    </location>
</feature>
<evidence type="ECO:0000256" key="2">
    <source>
        <dbReference type="SAM" id="SignalP"/>
    </source>
</evidence>
<feature type="region of interest" description="Disordered" evidence="1">
    <location>
        <begin position="471"/>
        <end position="493"/>
    </location>
</feature>
<gene>
    <name evidence="3" type="ORF">Abiwalacus_01820</name>
</gene>
<dbReference type="Proteomes" id="UP001062263">
    <property type="component" value="Chromosome"/>
</dbReference>
<accession>A0ABM7ZD35</accession>
<feature type="signal peptide" evidence="2">
    <location>
        <begin position="1"/>
        <end position="21"/>
    </location>
</feature>
<evidence type="ECO:0000256" key="1">
    <source>
        <dbReference type="SAM" id="MobiDB-lite"/>
    </source>
</evidence>
<name>A0ABM7ZD35_9BACT</name>
<evidence type="ECO:0000313" key="4">
    <source>
        <dbReference type="Proteomes" id="UP001062263"/>
    </source>
</evidence>
<reference evidence="3" key="1">
    <citation type="submission" date="2022-06" db="EMBL/GenBank/DDBJ databases">
        <title>Akkermansia biwalacus sp. nov., an anaerobic mucin-degrading bacterium isolated from human intestine.</title>
        <authorList>
            <person name="Kobayashi Y."/>
            <person name="Inoue S."/>
            <person name="Kawahara T."/>
            <person name="Kohda N."/>
        </authorList>
    </citation>
    <scope>NUCLEOTIDE SEQUENCE</scope>
    <source>
        <strain evidence="3">WON2089</strain>
    </source>
</reference>
<keyword evidence="4" id="KW-1185">Reference proteome</keyword>
<evidence type="ECO:0008006" key="5">
    <source>
        <dbReference type="Google" id="ProtNLM"/>
    </source>
</evidence>
<sequence length="557" mass="63848">MRFLSAACFLSLLYSFTGCCACGYATFPDARAAIRATYHPPFTPDQTGAKLENFKYYPYHLYWESKRIPLPFLHTLLPEAASDYELAATYSVFQEPESSIALRGNKLYWAVTAQGTNIPYYVNSAPLWKGRWITILRDHLPACFPSETFPSWLHPYLDLVEARMYDDIARRLQQEYSRNYVLRGVAVLPPALAQELKTTWKECLETAVLDLPVEAFESCDQGWCYYSATPGLVATELQFSRRTLPLKRQMFHIFRILFDAASMNDFTPGTQRMLMKLCADARSTAAEMKKAPPHGISISELMTNFFPPFPDDGYELWEGKNPPLRHGKSLKEDTIKECMALPLSRNPVWKDLFPNTPEDAAAWMHVYPEGPCCGAFIHQGFLHVATTELGLPFYRMHDFSRMDNPPSMSPYELWWDGTGMRVQRFFLKLEPAAEKELKTYLRLLARSRSGKKLQETFPDMLFRTDLGKEGLIQENPEEGPGQGPDDDPDSLAPGISGILTDIYRFRRWVRTDYFQEGSEELEQLRKDRRELERYLGKHFPAKKADAPPATQRGAQKP</sequence>
<feature type="chain" id="PRO_5046372377" description="Lipoprotein" evidence="2">
    <location>
        <begin position="22"/>
        <end position="557"/>
    </location>
</feature>
<evidence type="ECO:0000313" key="3">
    <source>
        <dbReference type="EMBL" id="BDL42608.1"/>
    </source>
</evidence>
<dbReference type="PROSITE" id="PS51257">
    <property type="entry name" value="PROKAR_LIPOPROTEIN"/>
    <property type="match status" value="1"/>
</dbReference>
<keyword evidence="2" id="KW-0732">Signal</keyword>
<proteinExistence type="predicted"/>